<accession>A0A0G4G5C6</accession>
<feature type="compositionally biased region" description="Basic and acidic residues" evidence="1">
    <location>
        <begin position="87"/>
        <end position="102"/>
    </location>
</feature>
<dbReference type="EMBL" id="CDMZ01000882">
    <property type="protein sequence ID" value="CEM23248.1"/>
    <property type="molecule type" value="Genomic_DNA"/>
</dbReference>
<gene>
    <name evidence="2" type="ORF">Cvel_4159</name>
</gene>
<dbReference type="AlphaFoldDB" id="A0A0G4G5C6"/>
<evidence type="ECO:0000313" key="2">
    <source>
        <dbReference type="EMBL" id="CEM23248.1"/>
    </source>
</evidence>
<protein>
    <submittedName>
        <fullName evidence="2">Uncharacterized protein</fullName>
    </submittedName>
</protein>
<sequence length="108" mass="11919">MKGRRNGGPPTQHDVWLRDIATLPVRLLGLGIPKPTETADRDYKASAAASEAIIEAILREEDIDADKHVKRGQKARATHKEAVKEAVEKEWESVGSPKKAEARQAQQT</sequence>
<reference evidence="2" key="1">
    <citation type="submission" date="2014-11" db="EMBL/GenBank/DDBJ databases">
        <authorList>
            <person name="Otto D Thomas"/>
            <person name="Naeem Raeece"/>
        </authorList>
    </citation>
    <scope>NUCLEOTIDE SEQUENCE</scope>
</reference>
<proteinExistence type="predicted"/>
<evidence type="ECO:0000256" key="1">
    <source>
        <dbReference type="SAM" id="MobiDB-lite"/>
    </source>
</evidence>
<feature type="region of interest" description="Disordered" evidence="1">
    <location>
        <begin position="87"/>
        <end position="108"/>
    </location>
</feature>
<name>A0A0G4G5C6_9ALVE</name>
<dbReference type="PhylomeDB" id="A0A0G4G5C6"/>
<organism evidence="2">
    <name type="scientific">Chromera velia CCMP2878</name>
    <dbReference type="NCBI Taxonomy" id="1169474"/>
    <lineage>
        <taxon>Eukaryota</taxon>
        <taxon>Sar</taxon>
        <taxon>Alveolata</taxon>
        <taxon>Colpodellida</taxon>
        <taxon>Chromeraceae</taxon>
        <taxon>Chromera</taxon>
    </lineage>
</organism>
<dbReference type="VEuPathDB" id="CryptoDB:Cvel_4159"/>